<dbReference type="CDD" id="cd00075">
    <property type="entry name" value="HATPase"/>
    <property type="match status" value="1"/>
</dbReference>
<dbReference type="Gene3D" id="1.10.287.130">
    <property type="match status" value="1"/>
</dbReference>
<dbReference type="CDD" id="cd00082">
    <property type="entry name" value="HisKA"/>
    <property type="match status" value="1"/>
</dbReference>
<evidence type="ECO:0000256" key="1">
    <source>
        <dbReference type="ARBA" id="ARBA00022553"/>
    </source>
</evidence>
<dbReference type="SUPFAM" id="SSF55785">
    <property type="entry name" value="PYP-like sensor domain (PAS domain)"/>
    <property type="match status" value="1"/>
</dbReference>
<dbReference type="Pfam" id="PF00512">
    <property type="entry name" value="HisKA"/>
    <property type="match status" value="1"/>
</dbReference>
<feature type="domain" description="PAS" evidence="3">
    <location>
        <begin position="46"/>
        <end position="83"/>
    </location>
</feature>
<reference evidence="4" key="1">
    <citation type="submission" date="2018-06" db="EMBL/GenBank/DDBJ databases">
        <authorList>
            <person name="Zhirakovskaya E."/>
        </authorList>
    </citation>
    <scope>NUCLEOTIDE SEQUENCE</scope>
</reference>
<accession>A0A3B0ZDY6</accession>
<dbReference type="PANTHER" id="PTHR43065">
    <property type="entry name" value="SENSOR HISTIDINE KINASE"/>
    <property type="match status" value="1"/>
</dbReference>
<dbReference type="InterPro" id="IPR004358">
    <property type="entry name" value="Sig_transdc_His_kin-like_C"/>
</dbReference>
<dbReference type="SMART" id="SM00387">
    <property type="entry name" value="HATPase_c"/>
    <property type="match status" value="1"/>
</dbReference>
<dbReference type="SMART" id="SM00091">
    <property type="entry name" value="PAS"/>
    <property type="match status" value="1"/>
</dbReference>
<dbReference type="Pfam" id="PF02518">
    <property type="entry name" value="HATPase_c"/>
    <property type="match status" value="1"/>
</dbReference>
<dbReference type="PANTHER" id="PTHR43065:SF29">
    <property type="entry name" value="SENSOR PROTEIN KINASE FLES"/>
    <property type="match status" value="1"/>
</dbReference>
<keyword evidence="4" id="KW-0282">Flagellum</keyword>
<dbReference type="InterPro" id="IPR003661">
    <property type="entry name" value="HisK_dim/P_dom"/>
</dbReference>
<gene>
    <name evidence="4" type="ORF">MNBD_GAMMA18-1290</name>
</gene>
<dbReference type="InterPro" id="IPR035965">
    <property type="entry name" value="PAS-like_dom_sf"/>
</dbReference>
<keyword evidence="4" id="KW-0808">Transferase</keyword>
<dbReference type="GO" id="GO:0000155">
    <property type="term" value="F:phosphorelay sensor kinase activity"/>
    <property type="evidence" value="ECO:0007669"/>
    <property type="project" value="InterPro"/>
</dbReference>
<dbReference type="CDD" id="cd00130">
    <property type="entry name" value="PAS"/>
    <property type="match status" value="1"/>
</dbReference>
<dbReference type="InterPro" id="IPR003594">
    <property type="entry name" value="HATPase_dom"/>
</dbReference>
<dbReference type="PROSITE" id="PS50112">
    <property type="entry name" value="PAS"/>
    <property type="match status" value="1"/>
</dbReference>
<proteinExistence type="predicted"/>
<evidence type="ECO:0000313" key="4">
    <source>
        <dbReference type="EMBL" id="VAW84469.1"/>
    </source>
</evidence>
<dbReference type="InterPro" id="IPR036097">
    <property type="entry name" value="HisK_dim/P_sf"/>
</dbReference>
<dbReference type="PROSITE" id="PS50109">
    <property type="entry name" value="HIS_KIN"/>
    <property type="match status" value="1"/>
</dbReference>
<dbReference type="AlphaFoldDB" id="A0A3B0ZDY6"/>
<dbReference type="SMART" id="SM00388">
    <property type="entry name" value="HisKA"/>
    <property type="match status" value="1"/>
</dbReference>
<evidence type="ECO:0000259" key="3">
    <source>
        <dbReference type="PROSITE" id="PS50112"/>
    </source>
</evidence>
<dbReference type="InterPro" id="IPR000014">
    <property type="entry name" value="PAS"/>
</dbReference>
<dbReference type="SUPFAM" id="SSF55874">
    <property type="entry name" value="ATPase domain of HSP90 chaperone/DNA topoisomerase II/histidine kinase"/>
    <property type="match status" value="1"/>
</dbReference>
<keyword evidence="4" id="KW-0969">Cilium</keyword>
<name>A0A3B0ZDY6_9ZZZZ</name>
<dbReference type="SUPFAM" id="SSF47384">
    <property type="entry name" value="Homodimeric domain of signal transducing histidine kinase"/>
    <property type="match status" value="1"/>
</dbReference>
<dbReference type="Gene3D" id="3.30.450.20">
    <property type="entry name" value="PAS domain"/>
    <property type="match status" value="1"/>
</dbReference>
<dbReference type="InterPro" id="IPR005467">
    <property type="entry name" value="His_kinase_dom"/>
</dbReference>
<sequence>MLNHKQVEVMERAGEPAASVIEQIQPASIPSNQHNTPLELHDNLYHADRLTAILQALPGGVVILDGRGLIVQCNPAAEDMLGIPLCGLRWTEIIQRAFSPKMDDGHDISLNDGRIVNISTTPLGSQPGQVILLHDVTKTRQLQRAQQHQKRLAALGEMAAGLAHQIRTPLSSVVLYASHLKNASLDQTRRNKMTNRVISQVKHLETLVNDMLLFAKGSTVAKESFTLDELLGDLNQAAEESVLDTGISLCIERHLQQGWLLGNKTMLQSCVQNLMDNAIQAMAGEGEITLTIQAAAASSVDIILTDTGPGIPQPLQDKIFEPFYTSRAAGTGLGLSVVKLVAQAHQGDVWLQSTEGEGCRFGIRLPISGKDLAQNSQQVV</sequence>
<dbReference type="InterPro" id="IPR036890">
    <property type="entry name" value="HATPase_C_sf"/>
</dbReference>
<dbReference type="Gene3D" id="3.30.565.10">
    <property type="entry name" value="Histidine kinase-like ATPase, C-terminal domain"/>
    <property type="match status" value="1"/>
</dbReference>
<dbReference type="Pfam" id="PF13188">
    <property type="entry name" value="PAS_8"/>
    <property type="match status" value="1"/>
</dbReference>
<evidence type="ECO:0000259" key="2">
    <source>
        <dbReference type="PROSITE" id="PS50109"/>
    </source>
</evidence>
<keyword evidence="1" id="KW-0597">Phosphoprotein</keyword>
<feature type="domain" description="Histidine kinase" evidence="2">
    <location>
        <begin position="161"/>
        <end position="369"/>
    </location>
</feature>
<dbReference type="EMBL" id="UOFP01000048">
    <property type="protein sequence ID" value="VAW84469.1"/>
    <property type="molecule type" value="Genomic_DNA"/>
</dbReference>
<organism evidence="4">
    <name type="scientific">hydrothermal vent metagenome</name>
    <dbReference type="NCBI Taxonomy" id="652676"/>
    <lineage>
        <taxon>unclassified sequences</taxon>
        <taxon>metagenomes</taxon>
        <taxon>ecological metagenomes</taxon>
    </lineage>
</organism>
<keyword evidence="4" id="KW-0966">Cell projection</keyword>
<protein>
    <submittedName>
        <fullName evidence="4">Flagellar sensor histidine kinase FleS</fullName>
    </submittedName>
</protein>
<keyword evidence="4" id="KW-0418">Kinase</keyword>
<dbReference type="PRINTS" id="PR00344">
    <property type="entry name" value="BCTRLSENSOR"/>
</dbReference>